<evidence type="ECO:0000259" key="7">
    <source>
        <dbReference type="PROSITE" id="PS50188"/>
    </source>
</evidence>
<organism evidence="8 9">
    <name type="scientific">Mucor plumbeus</name>
    <dbReference type="NCBI Taxonomy" id="97098"/>
    <lineage>
        <taxon>Eukaryota</taxon>
        <taxon>Fungi</taxon>
        <taxon>Fungi incertae sedis</taxon>
        <taxon>Mucoromycota</taxon>
        <taxon>Mucoromycotina</taxon>
        <taxon>Mucoromycetes</taxon>
        <taxon>Mucorales</taxon>
        <taxon>Mucorineae</taxon>
        <taxon>Mucoraceae</taxon>
        <taxon>Mucor</taxon>
    </lineage>
</organism>
<evidence type="ECO:0000313" key="9">
    <source>
        <dbReference type="Proteomes" id="UP000650833"/>
    </source>
</evidence>
<dbReference type="InterPro" id="IPR013320">
    <property type="entry name" value="ConA-like_dom_sf"/>
</dbReference>
<proteinExistence type="predicted"/>
<dbReference type="PROSITE" id="PS50188">
    <property type="entry name" value="B302_SPRY"/>
    <property type="match status" value="1"/>
</dbReference>
<evidence type="ECO:0000256" key="2">
    <source>
        <dbReference type="ARBA" id="ARBA00022692"/>
    </source>
</evidence>
<evidence type="ECO:0000256" key="4">
    <source>
        <dbReference type="ARBA" id="ARBA00023136"/>
    </source>
</evidence>
<dbReference type="EMBL" id="JAEPRC010000054">
    <property type="protein sequence ID" value="KAG2212133.1"/>
    <property type="molecule type" value="Genomic_DNA"/>
</dbReference>
<dbReference type="Proteomes" id="UP000650833">
    <property type="component" value="Unassembled WGS sequence"/>
</dbReference>
<feature type="transmembrane region" description="Helical" evidence="6">
    <location>
        <begin position="6"/>
        <end position="28"/>
    </location>
</feature>
<feature type="compositionally biased region" description="Low complexity" evidence="5">
    <location>
        <begin position="304"/>
        <end position="314"/>
    </location>
</feature>
<feature type="domain" description="B30.2/SPRY" evidence="7">
    <location>
        <begin position="65"/>
        <end position="266"/>
    </location>
</feature>
<evidence type="ECO:0000256" key="1">
    <source>
        <dbReference type="ARBA" id="ARBA00004167"/>
    </source>
</evidence>
<keyword evidence="4 6" id="KW-0472">Membrane</keyword>
<name>A0A8H7RKB4_9FUNG</name>
<accession>A0A8H7RKB4</accession>
<reference evidence="8" key="1">
    <citation type="submission" date="2020-12" db="EMBL/GenBank/DDBJ databases">
        <title>Metabolic potential, ecology and presence of endohyphal bacteria is reflected in genomic diversity of Mucoromycotina.</title>
        <authorList>
            <person name="Muszewska A."/>
            <person name="Okrasinska A."/>
            <person name="Steczkiewicz K."/>
            <person name="Drgas O."/>
            <person name="Orlowska M."/>
            <person name="Perlinska-Lenart U."/>
            <person name="Aleksandrzak-Piekarczyk T."/>
            <person name="Szatraj K."/>
            <person name="Zielenkiewicz U."/>
            <person name="Pilsyk S."/>
            <person name="Malc E."/>
            <person name="Mieczkowski P."/>
            <person name="Kruszewska J.S."/>
            <person name="Biernat P."/>
            <person name="Pawlowska J."/>
        </authorList>
    </citation>
    <scope>NUCLEOTIDE SEQUENCE</scope>
    <source>
        <strain evidence="8">CBS 226.32</strain>
    </source>
</reference>
<dbReference type="PANTHER" id="PTHR12864">
    <property type="entry name" value="RAN BINDING PROTEIN 9-RELATED"/>
    <property type="match status" value="1"/>
</dbReference>
<dbReference type="GO" id="GO:0016020">
    <property type="term" value="C:membrane"/>
    <property type="evidence" value="ECO:0007669"/>
    <property type="project" value="UniProtKB-SubCell"/>
</dbReference>
<gene>
    <name evidence="8" type="ORF">INT46_006050</name>
</gene>
<comment type="caution">
    <text evidence="8">The sequence shown here is derived from an EMBL/GenBank/DDBJ whole genome shotgun (WGS) entry which is preliminary data.</text>
</comment>
<evidence type="ECO:0000256" key="6">
    <source>
        <dbReference type="SAM" id="Phobius"/>
    </source>
</evidence>
<dbReference type="InterPro" id="IPR035780">
    <property type="entry name" value="SPRY_Ssh4-like"/>
</dbReference>
<dbReference type="OrthoDB" id="258495at2759"/>
<comment type="subcellular location">
    <subcellularLocation>
        <location evidence="1">Membrane</location>
        <topology evidence="1">Single-pass membrane protein</topology>
    </subcellularLocation>
</comment>
<evidence type="ECO:0000256" key="3">
    <source>
        <dbReference type="ARBA" id="ARBA00022989"/>
    </source>
</evidence>
<dbReference type="SMART" id="SM00449">
    <property type="entry name" value="SPRY"/>
    <property type="match status" value="1"/>
</dbReference>
<evidence type="ECO:0000313" key="8">
    <source>
        <dbReference type="EMBL" id="KAG2212133.1"/>
    </source>
</evidence>
<dbReference type="InterPro" id="IPR050618">
    <property type="entry name" value="Ubq-SigPath_Reg"/>
</dbReference>
<keyword evidence="3 6" id="KW-1133">Transmembrane helix</keyword>
<dbReference type="CDD" id="cd12910">
    <property type="entry name" value="SPRY_SSH4_like"/>
    <property type="match status" value="1"/>
</dbReference>
<evidence type="ECO:0000256" key="5">
    <source>
        <dbReference type="SAM" id="MobiDB-lite"/>
    </source>
</evidence>
<dbReference type="Pfam" id="PF00622">
    <property type="entry name" value="SPRY"/>
    <property type="match status" value="1"/>
</dbReference>
<dbReference type="AlphaFoldDB" id="A0A8H7RKB4"/>
<dbReference type="InterPro" id="IPR043136">
    <property type="entry name" value="B30.2/SPRY_sf"/>
</dbReference>
<feature type="region of interest" description="Disordered" evidence="5">
    <location>
        <begin position="296"/>
        <end position="331"/>
    </location>
</feature>
<keyword evidence="9" id="KW-1185">Reference proteome</keyword>
<keyword evidence="2 6" id="KW-0812">Transmembrane</keyword>
<dbReference type="Gene3D" id="2.60.120.920">
    <property type="match status" value="1"/>
</dbReference>
<dbReference type="SUPFAM" id="SSF49899">
    <property type="entry name" value="Concanavalin A-like lectins/glucanases"/>
    <property type="match status" value="1"/>
</dbReference>
<sequence>MAAGTEGFYAVIIICLVVFLSLSACLGIRIIKRIKTKNEEQIPSLRHSEWQPLRSVAVDVIDDQTLQAVSKWQSKYPPNTTQYIDVTKQPEVIDKGVLAWKFVETPTTVDSEEESNAAIMDDPSCIVFCQGQGSIITNLPVPMQEFSYWEVKVLQLNDQDRLAIGFATKPYPRWRIPGWHRHSIAYHSNSGSVFASDPTFGRPYGPAVKEGDVVGVGYLYQSGTVFFTRNGQNLGKASIGFKYPVYPIIGSIGPCNVSVNFGYQDFLFGAANQREAAFAPRQGSLLSPPAYGGHTDDILFNDENQSQNQGQGNNLTYVDRPTLDPPPPSYS</sequence>
<dbReference type="InterPro" id="IPR003877">
    <property type="entry name" value="SPRY_dom"/>
</dbReference>
<protein>
    <recommendedName>
        <fullName evidence="7">B30.2/SPRY domain-containing protein</fullName>
    </recommendedName>
</protein>
<dbReference type="InterPro" id="IPR001870">
    <property type="entry name" value="B30.2/SPRY"/>
</dbReference>